<keyword evidence="11" id="KW-1185">Reference proteome</keyword>
<comment type="subcellular location">
    <subcellularLocation>
        <location evidence="1">Cell projection</location>
    </subcellularLocation>
    <subcellularLocation>
        <location evidence="2">Cytoplasm</location>
    </subcellularLocation>
</comment>
<dbReference type="Pfam" id="PF09727">
    <property type="entry name" value="CortBP2"/>
    <property type="match status" value="1"/>
</dbReference>
<evidence type="ECO:0000256" key="5">
    <source>
        <dbReference type="ARBA" id="ARBA00023054"/>
    </source>
</evidence>
<keyword evidence="3" id="KW-0963">Cytoplasm</keyword>
<evidence type="ECO:0000313" key="11">
    <source>
        <dbReference type="Proteomes" id="UP001187415"/>
    </source>
</evidence>
<organism evidence="10 11">
    <name type="scientific">Channa striata</name>
    <name type="common">Snakehead murrel</name>
    <name type="synonym">Ophicephalus striatus</name>
    <dbReference type="NCBI Taxonomy" id="64152"/>
    <lineage>
        <taxon>Eukaryota</taxon>
        <taxon>Metazoa</taxon>
        <taxon>Chordata</taxon>
        <taxon>Craniata</taxon>
        <taxon>Vertebrata</taxon>
        <taxon>Euteleostomi</taxon>
        <taxon>Actinopterygii</taxon>
        <taxon>Neopterygii</taxon>
        <taxon>Teleostei</taxon>
        <taxon>Neoteleostei</taxon>
        <taxon>Acanthomorphata</taxon>
        <taxon>Anabantaria</taxon>
        <taxon>Anabantiformes</taxon>
        <taxon>Channoidei</taxon>
        <taxon>Channidae</taxon>
        <taxon>Channa</taxon>
    </lineage>
</organism>
<evidence type="ECO:0000256" key="7">
    <source>
        <dbReference type="SAM" id="Coils"/>
    </source>
</evidence>
<accession>A0AA88NYT2</accession>
<evidence type="ECO:0000256" key="1">
    <source>
        <dbReference type="ARBA" id="ARBA00004316"/>
    </source>
</evidence>
<keyword evidence="5 7" id="KW-0175">Coiled coil</keyword>
<evidence type="ECO:0000259" key="9">
    <source>
        <dbReference type="Pfam" id="PF09727"/>
    </source>
</evidence>
<evidence type="ECO:0000256" key="8">
    <source>
        <dbReference type="SAM" id="MobiDB-lite"/>
    </source>
</evidence>
<evidence type="ECO:0000256" key="2">
    <source>
        <dbReference type="ARBA" id="ARBA00004496"/>
    </source>
</evidence>
<proteinExistence type="predicted"/>
<dbReference type="InterPro" id="IPR019131">
    <property type="entry name" value="Cortactin-binding_p2_N"/>
</dbReference>
<dbReference type="GO" id="GO:0042995">
    <property type="term" value="C:cell projection"/>
    <property type="evidence" value="ECO:0007669"/>
    <property type="project" value="UniProtKB-SubCell"/>
</dbReference>
<gene>
    <name evidence="10" type="ORF">Q5P01_001396</name>
</gene>
<dbReference type="GO" id="GO:0005737">
    <property type="term" value="C:cytoplasm"/>
    <property type="evidence" value="ECO:0007669"/>
    <property type="project" value="UniProtKB-SubCell"/>
</dbReference>
<evidence type="ECO:0000313" key="10">
    <source>
        <dbReference type="EMBL" id="KAK2861863.1"/>
    </source>
</evidence>
<reference evidence="10" key="1">
    <citation type="submission" date="2023-07" db="EMBL/GenBank/DDBJ databases">
        <title>Chromosome-level Genome Assembly of Striped Snakehead (Channa striata).</title>
        <authorList>
            <person name="Liu H."/>
        </authorList>
    </citation>
    <scope>NUCLEOTIDE SEQUENCE</scope>
    <source>
        <strain evidence="10">Gz</strain>
        <tissue evidence="10">Muscle</tissue>
    </source>
</reference>
<feature type="domain" description="Cortactin-binding protein-2 N-terminal" evidence="9">
    <location>
        <begin position="21"/>
        <end position="203"/>
    </location>
</feature>
<dbReference type="PANTHER" id="PTHR23166">
    <property type="entry name" value="FILAMIN/GPBP-INTERACTING PROTEIN"/>
    <property type="match status" value="1"/>
</dbReference>
<feature type="region of interest" description="Disordered" evidence="8">
    <location>
        <begin position="455"/>
        <end position="479"/>
    </location>
</feature>
<evidence type="ECO:0000256" key="6">
    <source>
        <dbReference type="ARBA" id="ARBA00023273"/>
    </source>
</evidence>
<dbReference type="Proteomes" id="UP001187415">
    <property type="component" value="Unassembled WGS sequence"/>
</dbReference>
<feature type="coiled-coil region" evidence="7">
    <location>
        <begin position="114"/>
        <end position="275"/>
    </location>
</feature>
<sequence>MLEFLKSSQGLMKSKLNMESLTKPELLMLFSILEGELEARDLVIDALKAQRKELFIQERYGKYNLSDPFLALQRDSEAMGGQNKDPGCSSSTSNPLVVLKLVVSHCRRMQEKMLAQLAAAESRHRRVIADLEEEKRKHAEDTAEGDDVTYILEKERERLQQQLEFERSQVRRLEKEQRRITDQLEEERAQHKQLSSALAKECKWASARALEEGHRLAELSRKLDKEKETCQALRKELEDERQRALRMEARVEEQLAEFDTEREQLRSRLKKEEAHCCQLQRQVEELKWKLEDVNPTTNVGGGVTALVEAGSEEWATKVPPGKTARDIVKAEDIEEDRDPSAVQPKVNGHYCPMETNGYNGPNGAVSEKICLQNGIEGHAQIPFSPCNATPAALLPSSPCASPVLAKCPAGSVSPGNYQSPYQAGINQRFHAARHKFQGTTDPELQSQATQAAVPIPSKDVPPVTCGSSPDASPVKQMARSTVTQVLSRFTTVQQSVPPKPAAAPNNSPFGTDYRSLAAPLSVVIGRAAGALPQGMRSPTIARADRGNPPPIPPKKPGLAQAPPSPAAVPRSASHFSDSHLSGSCGLTSAQEGVKELDMVVSSN</sequence>
<protein>
    <recommendedName>
        <fullName evidence="9">Cortactin-binding protein-2 N-terminal domain-containing protein</fullName>
    </recommendedName>
</protein>
<feature type="compositionally biased region" description="Polar residues" evidence="8">
    <location>
        <begin position="574"/>
        <end position="590"/>
    </location>
</feature>
<keyword evidence="6" id="KW-0966">Cell projection</keyword>
<name>A0AA88NYT2_CHASR</name>
<keyword evidence="4" id="KW-0597">Phosphoprotein</keyword>
<feature type="region of interest" description="Disordered" evidence="8">
    <location>
        <begin position="534"/>
        <end position="603"/>
    </location>
</feature>
<dbReference type="AlphaFoldDB" id="A0AA88NYT2"/>
<dbReference type="EMBL" id="JAUPFM010000001">
    <property type="protein sequence ID" value="KAK2861863.1"/>
    <property type="molecule type" value="Genomic_DNA"/>
</dbReference>
<dbReference type="InterPro" id="IPR050719">
    <property type="entry name" value="Cortactin-Actin_Reg"/>
</dbReference>
<dbReference type="PANTHER" id="PTHR23166:SF9">
    <property type="entry name" value="CTTNBP2 N-TERMINAL-LIKE PROTEIN"/>
    <property type="match status" value="1"/>
</dbReference>
<evidence type="ECO:0000256" key="4">
    <source>
        <dbReference type="ARBA" id="ARBA00022553"/>
    </source>
</evidence>
<evidence type="ECO:0000256" key="3">
    <source>
        <dbReference type="ARBA" id="ARBA00022490"/>
    </source>
</evidence>
<comment type="caution">
    <text evidence="10">The sequence shown here is derived from an EMBL/GenBank/DDBJ whole genome shotgun (WGS) entry which is preliminary data.</text>
</comment>